<comment type="subcellular location">
    <subcellularLocation>
        <location evidence="1">Nucleus</location>
        <location evidence="1">Nucleolus</location>
    </subcellularLocation>
</comment>
<dbReference type="AlphaFoldDB" id="M7SX46"/>
<feature type="region of interest" description="Disordered" evidence="8">
    <location>
        <begin position="414"/>
        <end position="435"/>
    </location>
</feature>
<evidence type="ECO:0000256" key="3">
    <source>
        <dbReference type="ARBA" id="ARBA00022517"/>
    </source>
</evidence>
<dbReference type="Proteomes" id="UP000012174">
    <property type="component" value="Unassembled WGS sequence"/>
</dbReference>
<evidence type="ECO:0000256" key="1">
    <source>
        <dbReference type="ARBA" id="ARBA00004604"/>
    </source>
</evidence>
<evidence type="ECO:0000256" key="2">
    <source>
        <dbReference type="ARBA" id="ARBA00007466"/>
    </source>
</evidence>
<feature type="compositionally biased region" description="Acidic residues" evidence="8">
    <location>
        <begin position="180"/>
        <end position="196"/>
    </location>
</feature>
<feature type="compositionally biased region" description="Basic and acidic residues" evidence="8">
    <location>
        <begin position="729"/>
        <end position="745"/>
    </location>
</feature>
<evidence type="ECO:0000256" key="8">
    <source>
        <dbReference type="SAM" id="MobiDB-lite"/>
    </source>
</evidence>
<dbReference type="Pfam" id="PF04147">
    <property type="entry name" value="Nop14"/>
    <property type="match status" value="2"/>
</dbReference>
<accession>M7SX46</accession>
<dbReference type="OrthoDB" id="441771at2759"/>
<protein>
    <submittedName>
        <fullName evidence="9">Putative nucleolar complex protein</fullName>
    </submittedName>
</protein>
<feature type="compositionally biased region" description="Basic and acidic residues" evidence="8">
    <location>
        <begin position="206"/>
        <end position="230"/>
    </location>
</feature>
<dbReference type="STRING" id="1287681.M7SX46"/>
<dbReference type="GO" id="GO:0030692">
    <property type="term" value="C:Noc4p-Nop14p complex"/>
    <property type="evidence" value="ECO:0007669"/>
    <property type="project" value="TreeGrafter"/>
</dbReference>
<evidence type="ECO:0000256" key="6">
    <source>
        <dbReference type="ARBA" id="ARBA00024695"/>
    </source>
</evidence>
<feature type="region of interest" description="Disordered" evidence="8">
    <location>
        <begin position="63"/>
        <end position="99"/>
    </location>
</feature>
<feature type="region of interest" description="Disordered" evidence="8">
    <location>
        <begin position="726"/>
        <end position="752"/>
    </location>
</feature>
<gene>
    <name evidence="9" type="ORF">UCREL1_10952</name>
</gene>
<dbReference type="EMBL" id="KB707493">
    <property type="protein sequence ID" value="EMR62121.1"/>
    <property type="molecule type" value="Genomic_DNA"/>
</dbReference>
<feature type="region of interest" description="Disordered" evidence="8">
    <location>
        <begin position="140"/>
        <end position="159"/>
    </location>
</feature>
<feature type="region of interest" description="Disordered" evidence="8">
    <location>
        <begin position="308"/>
        <end position="390"/>
    </location>
</feature>
<sequence length="752" mass="86379">MAGSQLKRLKAALREQGVIGPQQSKKQKKQKAQGANNSNKRLEKATALENIRTQFNPFDFKHNVRGPKFEVTTNRPPTGNAAKGIHGRPSEAKTLGEERRRQTLLVEMNRRNKVGGILDRRFGENDPTMAPEDKMLERFAQEKQRSHKKSSMFDLEEDEHMGGLTHLGKSLSFDDEAMIDDFDEDVGADSGEDGSDDERRVLKRMRPQDAEGGESEHIDGEPERKKSKQEVMKELIAKSKFYKYERQQAKDADEDLREELDKEFGELHHLLFNKKSDATTNATTNTVEDSAAAQKAKLERQYDMRLRQLALDRRAQPTDRTKTDEEKAEEEANRLKELELKRIKRMEGQQESDSEEEQHEDQEKEEEMNENIQFMENEEEDDFGLGTGIKTRPTAAELGFDDEDDFLIDDDLIASGSDLEPVDSDDSSAESDIEDDDEFTKGLLNNEETNNPMFSHKLNGSAQAVDTQNDAEGLPYTFPCPENLEELVQVTSTVPIEKVPTVVQRIRALYHPKLDSSNKTKLGNFAKSLVQYIAYLSNLSQIPLFSVLENLIRHVHSLAKSFPIEISNAFRTETEELRRSRRLSPNLGDLMILTAIGTIFPTSKACRTELPEAMNDRIAKLHAKMQRMLRVAHMSRRTVELHHHRPLAIKMAVPKFEDTFDPNRHYDPDRDRAELAKLKKEHKKERKGAMRELRKDAQFVAREKLRAKKEKDAAYEKKYKRLVAEIQSEEGKEANAYERERDMRKRASKSRR</sequence>
<proteinExistence type="inferred from homology"/>
<keyword evidence="3" id="KW-0690">Ribosome biogenesis</keyword>
<feature type="compositionally biased region" description="Basic and acidic residues" evidence="8">
    <location>
        <begin position="88"/>
        <end position="99"/>
    </location>
</feature>
<feature type="compositionally biased region" description="Acidic residues" evidence="8">
    <location>
        <begin position="350"/>
        <end position="369"/>
    </location>
</feature>
<keyword evidence="10" id="KW-1185">Reference proteome</keyword>
<keyword evidence="4" id="KW-0698">rRNA processing</keyword>
<evidence type="ECO:0000256" key="4">
    <source>
        <dbReference type="ARBA" id="ARBA00022552"/>
    </source>
</evidence>
<evidence type="ECO:0000313" key="9">
    <source>
        <dbReference type="EMBL" id="EMR62121.1"/>
    </source>
</evidence>
<dbReference type="KEGG" id="ela:UCREL1_10952"/>
<comment type="function">
    <text evidence="6">Involved in nucleolar processing of pre-18S ribosomal RNA. Has a role in the nuclear export of 40S pre-ribosomal subunit to the cytoplasm.</text>
</comment>
<dbReference type="GO" id="GO:0032040">
    <property type="term" value="C:small-subunit processome"/>
    <property type="evidence" value="ECO:0007669"/>
    <property type="project" value="InterPro"/>
</dbReference>
<keyword evidence="7" id="KW-0175">Coiled coil</keyword>
<dbReference type="HOGENOM" id="CLU_008874_0_0_1"/>
<feature type="compositionally biased region" description="Basic and acidic residues" evidence="8">
    <location>
        <begin position="308"/>
        <end position="348"/>
    </location>
</feature>
<feature type="region of interest" description="Disordered" evidence="8">
    <location>
        <begin position="13"/>
        <end position="44"/>
    </location>
</feature>
<dbReference type="PANTHER" id="PTHR23183:SF0">
    <property type="entry name" value="NUCLEOLAR PROTEIN 14"/>
    <property type="match status" value="1"/>
</dbReference>
<dbReference type="PANTHER" id="PTHR23183">
    <property type="entry name" value="NOP14"/>
    <property type="match status" value="1"/>
</dbReference>
<dbReference type="OMA" id="KSCWPSL"/>
<keyword evidence="5" id="KW-0539">Nucleus</keyword>
<evidence type="ECO:0000256" key="7">
    <source>
        <dbReference type="SAM" id="Coils"/>
    </source>
</evidence>
<dbReference type="eggNOG" id="KOG2147">
    <property type="taxonomic scope" value="Eukaryota"/>
</dbReference>
<dbReference type="GO" id="GO:0030490">
    <property type="term" value="P:maturation of SSU-rRNA"/>
    <property type="evidence" value="ECO:0007669"/>
    <property type="project" value="TreeGrafter"/>
</dbReference>
<feature type="coiled-coil region" evidence="7">
    <location>
        <begin position="672"/>
        <end position="710"/>
    </location>
</feature>
<reference evidence="10" key="1">
    <citation type="journal article" date="2013" name="Genome Announc.">
        <title>Draft genome sequence of the grapevine dieback fungus Eutypa lata UCR-EL1.</title>
        <authorList>
            <person name="Blanco-Ulate B."/>
            <person name="Rolshausen P.E."/>
            <person name="Cantu D."/>
        </authorList>
    </citation>
    <scope>NUCLEOTIDE SEQUENCE [LARGE SCALE GENOMIC DNA]</scope>
    <source>
        <strain evidence="10">UCR-EL1</strain>
    </source>
</reference>
<feature type="compositionally biased region" description="Acidic residues" evidence="8">
    <location>
        <begin position="420"/>
        <end position="435"/>
    </location>
</feature>
<feature type="region of interest" description="Disordered" evidence="8">
    <location>
        <begin position="180"/>
        <end position="230"/>
    </location>
</feature>
<evidence type="ECO:0000256" key="5">
    <source>
        <dbReference type="ARBA" id="ARBA00023242"/>
    </source>
</evidence>
<name>M7SX46_EUTLA</name>
<evidence type="ECO:0000313" key="10">
    <source>
        <dbReference type="Proteomes" id="UP000012174"/>
    </source>
</evidence>
<organism evidence="9 10">
    <name type="scientific">Eutypa lata (strain UCR-EL1)</name>
    <name type="common">Grapevine dieback disease fungus</name>
    <name type="synonym">Eutypa armeniacae</name>
    <dbReference type="NCBI Taxonomy" id="1287681"/>
    <lineage>
        <taxon>Eukaryota</taxon>
        <taxon>Fungi</taxon>
        <taxon>Dikarya</taxon>
        <taxon>Ascomycota</taxon>
        <taxon>Pezizomycotina</taxon>
        <taxon>Sordariomycetes</taxon>
        <taxon>Xylariomycetidae</taxon>
        <taxon>Xylariales</taxon>
        <taxon>Diatrypaceae</taxon>
        <taxon>Eutypa</taxon>
    </lineage>
</organism>
<dbReference type="InterPro" id="IPR007276">
    <property type="entry name" value="Nop14"/>
</dbReference>
<comment type="similarity">
    <text evidence="2">Belongs to the NOP14 family.</text>
</comment>